<dbReference type="Proteomes" id="UP000887116">
    <property type="component" value="Unassembled WGS sequence"/>
</dbReference>
<gene>
    <name evidence="1" type="ORF">TNCT_216191</name>
</gene>
<dbReference type="EMBL" id="BMAO01029246">
    <property type="protein sequence ID" value="GFR30467.1"/>
    <property type="molecule type" value="Genomic_DNA"/>
</dbReference>
<protein>
    <submittedName>
        <fullName evidence="1">Uncharacterized protein</fullName>
    </submittedName>
</protein>
<name>A0A8X6HUR7_TRICU</name>
<comment type="caution">
    <text evidence="1">The sequence shown here is derived from an EMBL/GenBank/DDBJ whole genome shotgun (WGS) entry which is preliminary data.</text>
</comment>
<sequence>MLSKQPLICSALSTLDGIQSVTDVTKLLDQIVIEVQR</sequence>
<dbReference type="AlphaFoldDB" id="A0A8X6HUR7"/>
<evidence type="ECO:0000313" key="2">
    <source>
        <dbReference type="Proteomes" id="UP000887116"/>
    </source>
</evidence>
<feature type="non-terminal residue" evidence="1">
    <location>
        <position position="37"/>
    </location>
</feature>
<proteinExistence type="predicted"/>
<evidence type="ECO:0000313" key="1">
    <source>
        <dbReference type="EMBL" id="GFR30467.1"/>
    </source>
</evidence>
<accession>A0A8X6HUR7</accession>
<reference evidence="1" key="1">
    <citation type="submission" date="2020-07" db="EMBL/GenBank/DDBJ databases">
        <title>Multicomponent nature underlies the extraordinary mechanical properties of spider dragline silk.</title>
        <authorList>
            <person name="Kono N."/>
            <person name="Nakamura H."/>
            <person name="Mori M."/>
            <person name="Yoshida Y."/>
            <person name="Ohtoshi R."/>
            <person name="Malay A.D."/>
            <person name="Moran D.A.P."/>
            <person name="Tomita M."/>
            <person name="Numata K."/>
            <person name="Arakawa K."/>
        </authorList>
    </citation>
    <scope>NUCLEOTIDE SEQUENCE</scope>
</reference>
<organism evidence="1 2">
    <name type="scientific">Trichonephila clavata</name>
    <name type="common">Joro spider</name>
    <name type="synonym">Nephila clavata</name>
    <dbReference type="NCBI Taxonomy" id="2740835"/>
    <lineage>
        <taxon>Eukaryota</taxon>
        <taxon>Metazoa</taxon>
        <taxon>Ecdysozoa</taxon>
        <taxon>Arthropoda</taxon>
        <taxon>Chelicerata</taxon>
        <taxon>Arachnida</taxon>
        <taxon>Araneae</taxon>
        <taxon>Araneomorphae</taxon>
        <taxon>Entelegynae</taxon>
        <taxon>Araneoidea</taxon>
        <taxon>Nephilidae</taxon>
        <taxon>Trichonephila</taxon>
    </lineage>
</organism>
<keyword evidence="2" id="KW-1185">Reference proteome</keyword>